<dbReference type="InterPro" id="IPR036291">
    <property type="entry name" value="NAD(P)-bd_dom_sf"/>
</dbReference>
<protein>
    <submittedName>
        <fullName evidence="3">KR domain-containing protein</fullName>
    </submittedName>
</protein>
<dbReference type="EMBL" id="NXLW01000003">
    <property type="protein sequence ID" value="RDU73119.1"/>
    <property type="molecule type" value="Genomic_DNA"/>
</dbReference>
<dbReference type="PROSITE" id="PS00061">
    <property type="entry name" value="ADH_SHORT"/>
    <property type="match status" value="1"/>
</dbReference>
<reference evidence="3 4" key="1">
    <citation type="submission" date="2018-04" db="EMBL/GenBank/DDBJ databases">
        <title>Novel Campyloabacter and Helicobacter Species and Strains.</title>
        <authorList>
            <person name="Mannion A.J."/>
            <person name="Shen Z."/>
            <person name="Fox J.G."/>
        </authorList>
    </citation>
    <scope>NUCLEOTIDE SEQUENCE [LARGE SCALE GENOMIC DNA]</scope>
    <source>
        <strain evidence="3 4">MIT 97-5075</strain>
    </source>
</reference>
<dbReference type="AlphaFoldDB" id="A0A3D8J6J7"/>
<dbReference type="SUPFAM" id="SSF51735">
    <property type="entry name" value="NAD(P)-binding Rossmann-fold domains"/>
    <property type="match status" value="1"/>
</dbReference>
<accession>A0A3D8J6J7</accession>
<dbReference type="InterPro" id="IPR002347">
    <property type="entry name" value="SDR_fam"/>
</dbReference>
<dbReference type="Pfam" id="PF00106">
    <property type="entry name" value="adh_short"/>
    <property type="match status" value="1"/>
</dbReference>
<evidence type="ECO:0000313" key="4">
    <source>
        <dbReference type="Proteomes" id="UP000256424"/>
    </source>
</evidence>
<name>A0A3D8J6J7_9HELI</name>
<comment type="caution">
    <text evidence="3">The sequence shown here is derived from an EMBL/GenBank/DDBJ whole genome shotgun (WGS) entry which is preliminary data.</text>
</comment>
<keyword evidence="2" id="KW-0560">Oxidoreductase</keyword>
<dbReference type="Gene3D" id="3.40.50.720">
    <property type="entry name" value="NAD(P)-binding Rossmann-like Domain"/>
    <property type="match status" value="1"/>
</dbReference>
<comment type="similarity">
    <text evidence="1">Belongs to the short-chain dehydrogenases/reductases (SDR) family.</text>
</comment>
<proteinExistence type="inferred from homology"/>
<dbReference type="GO" id="GO:0016020">
    <property type="term" value="C:membrane"/>
    <property type="evidence" value="ECO:0007669"/>
    <property type="project" value="TreeGrafter"/>
</dbReference>
<dbReference type="Proteomes" id="UP000256424">
    <property type="component" value="Unassembled WGS sequence"/>
</dbReference>
<gene>
    <name evidence="3" type="ORF">CQA66_02535</name>
</gene>
<dbReference type="PANTHER" id="PTHR44196:SF3">
    <property type="entry name" value="SHORT CHAIN DEHYDROGENASE FAMILY PROTEIN"/>
    <property type="match status" value="1"/>
</dbReference>
<evidence type="ECO:0000256" key="2">
    <source>
        <dbReference type="ARBA" id="ARBA00023002"/>
    </source>
</evidence>
<evidence type="ECO:0000256" key="1">
    <source>
        <dbReference type="ARBA" id="ARBA00006484"/>
    </source>
</evidence>
<organism evidence="3 4">
    <name type="scientific">Helicobacter aurati</name>
    <dbReference type="NCBI Taxonomy" id="137778"/>
    <lineage>
        <taxon>Bacteria</taxon>
        <taxon>Pseudomonadati</taxon>
        <taxon>Campylobacterota</taxon>
        <taxon>Epsilonproteobacteria</taxon>
        <taxon>Campylobacterales</taxon>
        <taxon>Helicobacteraceae</taxon>
        <taxon>Helicobacter</taxon>
    </lineage>
</organism>
<dbReference type="InterPro" id="IPR020904">
    <property type="entry name" value="Sc_DH/Rdtase_CS"/>
</dbReference>
<dbReference type="PANTHER" id="PTHR44196">
    <property type="entry name" value="DEHYDROGENASE/REDUCTASE SDR FAMILY MEMBER 7B"/>
    <property type="match status" value="1"/>
</dbReference>
<dbReference type="GO" id="GO:0016491">
    <property type="term" value="F:oxidoreductase activity"/>
    <property type="evidence" value="ECO:0007669"/>
    <property type="project" value="UniProtKB-KW"/>
</dbReference>
<dbReference type="RefSeq" id="WP_104762733.1">
    <property type="nucleotide sequence ID" value="NZ_FZPM01000006.1"/>
</dbReference>
<keyword evidence="4" id="KW-1185">Reference proteome</keyword>
<dbReference type="OrthoDB" id="9804952at2"/>
<evidence type="ECO:0000313" key="3">
    <source>
        <dbReference type="EMBL" id="RDU73119.1"/>
    </source>
</evidence>
<sequence length="260" mass="29370">MLSKQVLIIGATSEISKALVEVFAQFATIDSLEFILCARNTCSLESFYHDMSARYNVKITMRTLDVRDFASHRTFIQSFDNIYGVIYVAGFMPKQQDAQSNFSLAKQSVEVNVLGAISLLELVAQRFEQESTSFIGRFIIAISSVAGERGRASNYLYGCGKAALSTYMEGLANRFGIQRDNNIRVLCVKAGFTQTKSLKDVTIGNAVARKILIASPNELARGIYRELQGKKTCLYYKSIWRWIMLFIKLLPDRIFMRMKL</sequence>